<evidence type="ECO:0000259" key="7">
    <source>
        <dbReference type="PROSITE" id="PS50011"/>
    </source>
</evidence>
<dbReference type="PROSITE" id="PS50011">
    <property type="entry name" value="PROTEIN_KINASE_DOM"/>
    <property type="match status" value="1"/>
</dbReference>
<accession>A0A6J1GPL4</accession>
<evidence type="ECO:0000313" key="8">
    <source>
        <dbReference type="Proteomes" id="UP000504609"/>
    </source>
</evidence>
<dbReference type="InterPro" id="IPR008271">
    <property type="entry name" value="Ser/Thr_kinase_AS"/>
</dbReference>
<keyword evidence="3" id="KW-0418">Kinase</keyword>
<evidence type="ECO:0000256" key="2">
    <source>
        <dbReference type="ARBA" id="ARBA00022741"/>
    </source>
</evidence>
<keyword evidence="1" id="KW-0808">Transferase</keyword>
<dbReference type="GeneID" id="111456326"/>
<evidence type="ECO:0000256" key="4">
    <source>
        <dbReference type="ARBA" id="ARBA00022840"/>
    </source>
</evidence>
<dbReference type="InterPro" id="IPR000719">
    <property type="entry name" value="Prot_kinase_dom"/>
</dbReference>
<keyword evidence="4 5" id="KW-0067">ATP-binding</keyword>
<dbReference type="AlphaFoldDB" id="A0A6J1GPL4"/>
<feature type="domain" description="Protein kinase" evidence="7">
    <location>
        <begin position="27"/>
        <end position="294"/>
    </location>
</feature>
<sequence>MSQSPLHSSSSSSSSSCCCCCNDGVQWERGRLIGKGSFGSVFMASLKRSEFSIFPPVMAVKSAEVSVSKSLQKEKQIYDNLKGCNSLIQCFGEEITTDRNGRMIYNLRLEIALGGSLAHRINNIGGKGLAENEVGRYTKTIIKGLIHIHRRGYVHCDLKPANILLLPTNTAKGGRLVAKICDLGLARRTSETRHGNCFGGTLSYMAPETLIHRVQESPSDIWALGCLVLEMLTGNRPWAATDEAGIVKSITENDGMPEIPEGVSKDASGFLKNCFVRNPEYRFTAEMLMTVPFVAAAEEEEEEEEEEEDFMRALTFVRKRSRSCRKRQRIVPTEAVRVINDEGRF</sequence>
<comment type="similarity">
    <text evidence="6">Belongs to the protein kinase superfamily.</text>
</comment>
<dbReference type="InterPro" id="IPR011009">
    <property type="entry name" value="Kinase-like_dom_sf"/>
</dbReference>
<dbReference type="SMART" id="SM00220">
    <property type="entry name" value="S_TKc"/>
    <property type="match status" value="1"/>
</dbReference>
<keyword evidence="2 5" id="KW-0547">Nucleotide-binding</keyword>
<protein>
    <submittedName>
        <fullName evidence="9">Mitogen-activated protein kinase kinase kinase 17-like</fullName>
    </submittedName>
</protein>
<name>A0A6J1GPL4_CUCMO</name>
<dbReference type="PROSITE" id="PS00108">
    <property type="entry name" value="PROTEIN_KINASE_ST"/>
    <property type="match status" value="1"/>
</dbReference>
<proteinExistence type="inferred from homology"/>
<dbReference type="Gene3D" id="3.30.200.20">
    <property type="entry name" value="Phosphorylase Kinase, domain 1"/>
    <property type="match status" value="1"/>
</dbReference>
<dbReference type="PANTHER" id="PTHR48011:SF56">
    <property type="entry name" value="PROTEIN KINASE DOMAIN-CONTAINING PROTEIN"/>
    <property type="match status" value="1"/>
</dbReference>
<dbReference type="RefSeq" id="XP_022953922.1">
    <property type="nucleotide sequence ID" value="XM_023098154.1"/>
</dbReference>
<keyword evidence="8" id="KW-1185">Reference proteome</keyword>
<reference evidence="9" key="1">
    <citation type="submission" date="2025-08" db="UniProtKB">
        <authorList>
            <consortium name="RefSeq"/>
        </authorList>
    </citation>
    <scope>IDENTIFICATION</scope>
    <source>
        <tissue evidence="9">Young leaves</tissue>
    </source>
</reference>
<keyword evidence="6" id="KW-0723">Serine/threonine-protein kinase</keyword>
<dbReference type="Pfam" id="PF00069">
    <property type="entry name" value="Pkinase"/>
    <property type="match status" value="1"/>
</dbReference>
<dbReference type="KEGG" id="cmos:111456326"/>
<dbReference type="PANTHER" id="PTHR48011">
    <property type="entry name" value="CCR4-NOT TRANSCRIPTIONAL COMPLEX SUBUNIT CAF120-RELATED"/>
    <property type="match status" value="1"/>
</dbReference>
<dbReference type="PROSITE" id="PS00107">
    <property type="entry name" value="PROTEIN_KINASE_ATP"/>
    <property type="match status" value="1"/>
</dbReference>
<dbReference type="GO" id="GO:0004674">
    <property type="term" value="F:protein serine/threonine kinase activity"/>
    <property type="evidence" value="ECO:0007669"/>
    <property type="project" value="UniProtKB-KW"/>
</dbReference>
<dbReference type="InterPro" id="IPR017441">
    <property type="entry name" value="Protein_kinase_ATP_BS"/>
</dbReference>
<dbReference type="SUPFAM" id="SSF56112">
    <property type="entry name" value="Protein kinase-like (PK-like)"/>
    <property type="match status" value="1"/>
</dbReference>
<feature type="binding site" evidence="5">
    <location>
        <position position="61"/>
    </location>
    <ligand>
        <name>ATP</name>
        <dbReference type="ChEBI" id="CHEBI:30616"/>
    </ligand>
</feature>
<dbReference type="Gene3D" id="1.10.510.10">
    <property type="entry name" value="Transferase(Phosphotransferase) domain 1"/>
    <property type="match status" value="1"/>
</dbReference>
<evidence type="ECO:0000313" key="9">
    <source>
        <dbReference type="RefSeq" id="XP_022953922.1"/>
    </source>
</evidence>
<evidence type="ECO:0000256" key="6">
    <source>
        <dbReference type="RuleBase" id="RU000304"/>
    </source>
</evidence>
<dbReference type="GO" id="GO:0005524">
    <property type="term" value="F:ATP binding"/>
    <property type="evidence" value="ECO:0007669"/>
    <property type="project" value="UniProtKB-UniRule"/>
</dbReference>
<dbReference type="GO" id="GO:0007165">
    <property type="term" value="P:signal transduction"/>
    <property type="evidence" value="ECO:0007669"/>
    <property type="project" value="TreeGrafter"/>
</dbReference>
<evidence type="ECO:0000256" key="5">
    <source>
        <dbReference type="PROSITE-ProRule" id="PRU10141"/>
    </source>
</evidence>
<organism evidence="8 9">
    <name type="scientific">Cucurbita moschata</name>
    <name type="common">Winter crookneck squash</name>
    <name type="synonym">Cucurbita pepo var. moschata</name>
    <dbReference type="NCBI Taxonomy" id="3662"/>
    <lineage>
        <taxon>Eukaryota</taxon>
        <taxon>Viridiplantae</taxon>
        <taxon>Streptophyta</taxon>
        <taxon>Embryophyta</taxon>
        <taxon>Tracheophyta</taxon>
        <taxon>Spermatophyta</taxon>
        <taxon>Magnoliopsida</taxon>
        <taxon>eudicotyledons</taxon>
        <taxon>Gunneridae</taxon>
        <taxon>Pentapetalae</taxon>
        <taxon>rosids</taxon>
        <taxon>fabids</taxon>
        <taxon>Cucurbitales</taxon>
        <taxon>Cucurbitaceae</taxon>
        <taxon>Cucurbiteae</taxon>
        <taxon>Cucurbita</taxon>
    </lineage>
</organism>
<evidence type="ECO:0000256" key="1">
    <source>
        <dbReference type="ARBA" id="ARBA00022679"/>
    </source>
</evidence>
<dbReference type="InterPro" id="IPR052751">
    <property type="entry name" value="Plant_MAPKKK"/>
</dbReference>
<gene>
    <name evidence="9" type="primary">LOC111456326</name>
</gene>
<evidence type="ECO:0000256" key="3">
    <source>
        <dbReference type="ARBA" id="ARBA00022777"/>
    </source>
</evidence>
<dbReference type="Proteomes" id="UP000504609">
    <property type="component" value="Unplaced"/>
</dbReference>